<feature type="transmembrane region" description="Helical" evidence="6">
    <location>
        <begin position="473"/>
        <end position="499"/>
    </location>
</feature>
<evidence type="ECO:0000256" key="3">
    <source>
        <dbReference type="ARBA" id="ARBA00022692"/>
    </source>
</evidence>
<dbReference type="PANTHER" id="PTHR30250:SF24">
    <property type="entry name" value="STAGE V SPORULATION PROTEIN B"/>
    <property type="match status" value="1"/>
</dbReference>
<keyword evidence="2" id="KW-1003">Cell membrane</keyword>
<sequence>MTKQSFLKGTIILIVAGLITRLLGFVNRIILVRLIEEEGIGLFNMVLPTLFLVYTVSQFGIPLAISKRVSEAHALNQTSLIKKTLYLALIITIGFSLVTIVTLLFCAEFIATVLLRDERSYLLIITMLPIIPITAVSAVLKGYFQGLQNMKPQAYAQVLEQVIRIGTVSFCVHLLLPYGIEFAAMGAILSTILGEISALLFLLTSLHKQQKLDHHATTHKKFEHDSLTLIKKLFNVALPSTGSRFISSISHFLEPILVTHSLKWAGISSVQAIKQYGILTGYALPLLLFPTFMTHALAMALLPSISEAHAKQNIKAIHHRIEQSIRFTFGTSAYVAVLLFIFAEPLLNIMYQNTDATFFIKTMVPFSLFIYIQFPLNATLQALDYAHVAMYNTLIATCVKYVVLIILASQPTMGIAGVSIAICLSATLTTVLHYASIKKLTQFKLKFSYIVKMILTVVFIFSLTSFLNQSLSLIVSPILSTIITVLFSSSVYLILLLSFRIMSFQELTMLYRD</sequence>
<keyword evidence="8" id="KW-1185">Reference proteome</keyword>
<gene>
    <name evidence="7" type="ORF">SAMN05421734_103176</name>
</gene>
<keyword evidence="5 6" id="KW-0472">Membrane</keyword>
<dbReference type="AlphaFoldDB" id="A0A1G6HQL2"/>
<dbReference type="RefSeq" id="WP_090794294.1">
    <property type="nucleotide sequence ID" value="NZ_FMYI01000003.1"/>
</dbReference>
<organism evidence="7 8">
    <name type="scientific">Pelagirhabdus alkalitolerans</name>
    <dbReference type="NCBI Taxonomy" id="1612202"/>
    <lineage>
        <taxon>Bacteria</taxon>
        <taxon>Bacillati</taxon>
        <taxon>Bacillota</taxon>
        <taxon>Bacilli</taxon>
        <taxon>Bacillales</taxon>
        <taxon>Bacillaceae</taxon>
        <taxon>Pelagirhabdus</taxon>
    </lineage>
</organism>
<dbReference type="PANTHER" id="PTHR30250">
    <property type="entry name" value="PST FAMILY PREDICTED COLANIC ACID TRANSPORTER"/>
    <property type="match status" value="1"/>
</dbReference>
<keyword evidence="4 6" id="KW-1133">Transmembrane helix</keyword>
<feature type="transmembrane region" description="Helical" evidence="6">
    <location>
        <begin position="41"/>
        <end position="65"/>
    </location>
</feature>
<dbReference type="OrthoDB" id="9775950at2"/>
<feature type="transmembrane region" description="Helical" evidence="6">
    <location>
        <begin position="85"/>
        <end position="115"/>
    </location>
</feature>
<feature type="transmembrane region" description="Helical" evidence="6">
    <location>
        <begin position="182"/>
        <end position="203"/>
    </location>
</feature>
<dbReference type="GO" id="GO:0005886">
    <property type="term" value="C:plasma membrane"/>
    <property type="evidence" value="ECO:0007669"/>
    <property type="project" value="UniProtKB-SubCell"/>
</dbReference>
<name>A0A1G6HQL2_9BACI</name>
<proteinExistence type="predicted"/>
<evidence type="ECO:0000256" key="1">
    <source>
        <dbReference type="ARBA" id="ARBA00004651"/>
    </source>
</evidence>
<evidence type="ECO:0000256" key="6">
    <source>
        <dbReference type="SAM" id="Phobius"/>
    </source>
</evidence>
<evidence type="ECO:0000256" key="2">
    <source>
        <dbReference type="ARBA" id="ARBA00022475"/>
    </source>
</evidence>
<dbReference type="InterPro" id="IPR002797">
    <property type="entry name" value="Polysacc_synth"/>
</dbReference>
<dbReference type="STRING" id="1612202.SAMN05421734_103176"/>
<evidence type="ECO:0000313" key="7">
    <source>
        <dbReference type="EMBL" id="SDB96569.1"/>
    </source>
</evidence>
<feature type="transmembrane region" description="Helical" evidence="6">
    <location>
        <begin position="414"/>
        <end position="435"/>
    </location>
</feature>
<dbReference type="PIRSF" id="PIRSF038958">
    <property type="entry name" value="PG_synth_SpoVB"/>
    <property type="match status" value="1"/>
</dbReference>
<feature type="transmembrane region" description="Helical" evidence="6">
    <location>
        <begin position="121"/>
        <end position="144"/>
    </location>
</feature>
<comment type="subcellular location">
    <subcellularLocation>
        <location evidence="1">Cell membrane</location>
        <topology evidence="1">Multi-pass membrane protein</topology>
    </subcellularLocation>
</comment>
<dbReference type="EMBL" id="FMYI01000003">
    <property type="protein sequence ID" value="SDB96569.1"/>
    <property type="molecule type" value="Genomic_DNA"/>
</dbReference>
<dbReference type="InterPro" id="IPR024923">
    <property type="entry name" value="PG_synth_SpoVB"/>
</dbReference>
<accession>A0A1G6HQL2</accession>
<evidence type="ECO:0000256" key="4">
    <source>
        <dbReference type="ARBA" id="ARBA00022989"/>
    </source>
</evidence>
<feature type="transmembrane region" description="Helical" evidence="6">
    <location>
        <begin position="358"/>
        <end position="376"/>
    </location>
</feature>
<dbReference type="InterPro" id="IPR014249">
    <property type="entry name" value="Spore_V_B"/>
</dbReference>
<dbReference type="Proteomes" id="UP000242949">
    <property type="component" value="Unassembled WGS sequence"/>
</dbReference>
<feature type="transmembrane region" description="Helical" evidence="6">
    <location>
        <begin position="324"/>
        <end position="343"/>
    </location>
</feature>
<feature type="transmembrane region" description="Helical" evidence="6">
    <location>
        <begin position="12"/>
        <end position="35"/>
    </location>
</feature>
<reference evidence="8" key="1">
    <citation type="submission" date="2016-09" db="EMBL/GenBank/DDBJ databases">
        <authorList>
            <person name="Varghese N."/>
            <person name="Submissions S."/>
        </authorList>
    </citation>
    <scope>NUCLEOTIDE SEQUENCE [LARGE SCALE GENOMIC DNA]</scope>
    <source>
        <strain evidence="8">S5</strain>
    </source>
</reference>
<evidence type="ECO:0000256" key="5">
    <source>
        <dbReference type="ARBA" id="ARBA00023136"/>
    </source>
</evidence>
<protein>
    <submittedName>
        <fullName evidence="7">Stage V sporulation protein B</fullName>
    </submittedName>
</protein>
<dbReference type="CDD" id="cd13124">
    <property type="entry name" value="MATE_SpoVB_like"/>
    <property type="match status" value="1"/>
</dbReference>
<dbReference type="InterPro" id="IPR050833">
    <property type="entry name" value="Poly_Biosynth_Transport"/>
</dbReference>
<feature type="transmembrane region" description="Helical" evidence="6">
    <location>
        <begin position="388"/>
        <end position="408"/>
    </location>
</feature>
<dbReference type="Pfam" id="PF01943">
    <property type="entry name" value="Polysacc_synt"/>
    <property type="match status" value="1"/>
</dbReference>
<feature type="transmembrane region" description="Helical" evidence="6">
    <location>
        <begin position="447"/>
        <end position="467"/>
    </location>
</feature>
<keyword evidence="3 6" id="KW-0812">Transmembrane</keyword>
<evidence type="ECO:0000313" key="8">
    <source>
        <dbReference type="Proteomes" id="UP000242949"/>
    </source>
</evidence>
<dbReference type="NCBIfam" id="TIGR02900">
    <property type="entry name" value="spore_V_B"/>
    <property type="match status" value="1"/>
</dbReference>